<feature type="transmembrane region" description="Helical" evidence="9">
    <location>
        <begin position="114"/>
        <end position="133"/>
    </location>
</feature>
<accession>A0A7S3PRG7</accession>
<evidence type="ECO:0000259" key="10">
    <source>
        <dbReference type="PROSITE" id="PS50893"/>
    </source>
</evidence>
<dbReference type="InterPro" id="IPR027417">
    <property type="entry name" value="P-loop_NTPase"/>
</dbReference>
<feature type="transmembrane region" description="Helical" evidence="9">
    <location>
        <begin position="23"/>
        <end position="44"/>
    </location>
</feature>
<dbReference type="GO" id="GO:0140359">
    <property type="term" value="F:ABC-type transporter activity"/>
    <property type="evidence" value="ECO:0007669"/>
    <property type="project" value="InterPro"/>
</dbReference>
<evidence type="ECO:0000256" key="3">
    <source>
        <dbReference type="ARBA" id="ARBA00022692"/>
    </source>
</evidence>
<dbReference type="Gene3D" id="3.40.50.300">
    <property type="entry name" value="P-loop containing nucleotide triphosphate hydrolases"/>
    <property type="match status" value="1"/>
</dbReference>
<keyword evidence="4" id="KW-0547">Nucleotide-binding</keyword>
<feature type="transmembrane region" description="Helical" evidence="9">
    <location>
        <begin position="81"/>
        <end position="102"/>
    </location>
</feature>
<dbReference type="FunFam" id="3.40.50.300:FF:000287">
    <property type="entry name" value="Multidrug ABC transporter ATP-binding protein"/>
    <property type="match status" value="1"/>
</dbReference>
<dbReference type="Pfam" id="PF00664">
    <property type="entry name" value="ABC_membrane"/>
    <property type="match status" value="1"/>
</dbReference>
<evidence type="ECO:0000259" key="11">
    <source>
        <dbReference type="PROSITE" id="PS50929"/>
    </source>
</evidence>
<feature type="transmembrane region" description="Helical" evidence="9">
    <location>
        <begin position="272"/>
        <end position="290"/>
    </location>
</feature>
<evidence type="ECO:0000256" key="6">
    <source>
        <dbReference type="ARBA" id="ARBA00022989"/>
    </source>
</evidence>
<dbReference type="Gene3D" id="1.20.1560.10">
    <property type="entry name" value="ABC transporter type 1, transmembrane domain"/>
    <property type="match status" value="1"/>
</dbReference>
<gene>
    <name evidence="12" type="ORF">ASTO00021_LOCUS18051</name>
</gene>
<dbReference type="SUPFAM" id="SSF90123">
    <property type="entry name" value="ABC transporter transmembrane region"/>
    <property type="match status" value="1"/>
</dbReference>
<feature type="domain" description="ABC transporter" evidence="10">
    <location>
        <begin position="562"/>
        <end position="797"/>
    </location>
</feature>
<comment type="similarity">
    <text evidence="8">Belongs to the ABC transporter superfamily. ABCB family. Heavy Metal importer (TC 3.A.1.210) subfamily.</text>
</comment>
<evidence type="ECO:0000256" key="7">
    <source>
        <dbReference type="ARBA" id="ARBA00023136"/>
    </source>
</evidence>
<reference evidence="12" key="1">
    <citation type="submission" date="2021-01" db="EMBL/GenBank/DDBJ databases">
        <authorList>
            <person name="Corre E."/>
            <person name="Pelletier E."/>
            <person name="Niang G."/>
            <person name="Scheremetjew M."/>
            <person name="Finn R."/>
            <person name="Kale V."/>
            <person name="Holt S."/>
            <person name="Cochrane G."/>
            <person name="Meng A."/>
            <person name="Brown T."/>
            <person name="Cohen L."/>
        </authorList>
    </citation>
    <scope>NUCLEOTIDE SEQUENCE</scope>
    <source>
        <strain evidence="12">GSBS06</strain>
    </source>
</reference>
<dbReference type="SUPFAM" id="SSF52540">
    <property type="entry name" value="P-loop containing nucleoside triphosphate hydrolases"/>
    <property type="match status" value="1"/>
</dbReference>
<evidence type="ECO:0000256" key="5">
    <source>
        <dbReference type="ARBA" id="ARBA00022840"/>
    </source>
</evidence>
<dbReference type="PANTHER" id="PTHR24221">
    <property type="entry name" value="ATP-BINDING CASSETTE SUB-FAMILY B"/>
    <property type="match status" value="1"/>
</dbReference>
<evidence type="ECO:0000256" key="1">
    <source>
        <dbReference type="ARBA" id="ARBA00004141"/>
    </source>
</evidence>
<feature type="domain" description="ABC transmembrane type-1" evidence="11">
    <location>
        <begin position="238"/>
        <end position="522"/>
    </location>
</feature>
<dbReference type="EMBL" id="HBIN01023438">
    <property type="protein sequence ID" value="CAE0448087.1"/>
    <property type="molecule type" value="Transcribed_RNA"/>
</dbReference>
<evidence type="ECO:0000256" key="4">
    <source>
        <dbReference type="ARBA" id="ARBA00022741"/>
    </source>
</evidence>
<dbReference type="PANTHER" id="PTHR24221:SF503">
    <property type="entry name" value="MITOCHONDRIAL POTASSIUM CHANNEL ATP-BINDING SUBUNIT"/>
    <property type="match status" value="1"/>
</dbReference>
<organism evidence="12">
    <name type="scientific">Aplanochytrium stocchinoi</name>
    <dbReference type="NCBI Taxonomy" id="215587"/>
    <lineage>
        <taxon>Eukaryota</taxon>
        <taxon>Sar</taxon>
        <taxon>Stramenopiles</taxon>
        <taxon>Bigyra</taxon>
        <taxon>Labyrinthulomycetes</taxon>
        <taxon>Thraustochytrida</taxon>
        <taxon>Thraustochytriidae</taxon>
        <taxon>Aplanochytrium</taxon>
    </lineage>
</organism>
<evidence type="ECO:0000256" key="2">
    <source>
        <dbReference type="ARBA" id="ARBA00022448"/>
    </source>
</evidence>
<dbReference type="GO" id="GO:0005524">
    <property type="term" value="F:ATP binding"/>
    <property type="evidence" value="ECO:0007669"/>
    <property type="project" value="UniProtKB-KW"/>
</dbReference>
<evidence type="ECO:0000313" key="12">
    <source>
        <dbReference type="EMBL" id="CAE0448087.1"/>
    </source>
</evidence>
<dbReference type="GO" id="GO:0016887">
    <property type="term" value="F:ATP hydrolysis activity"/>
    <property type="evidence" value="ECO:0007669"/>
    <property type="project" value="InterPro"/>
</dbReference>
<comment type="subcellular location">
    <subcellularLocation>
        <location evidence="1">Membrane</location>
        <topology evidence="1">Multi-pass membrane protein</topology>
    </subcellularLocation>
</comment>
<dbReference type="GO" id="GO:0016020">
    <property type="term" value="C:membrane"/>
    <property type="evidence" value="ECO:0007669"/>
    <property type="project" value="UniProtKB-SubCell"/>
</dbReference>
<dbReference type="AlphaFoldDB" id="A0A7S3PRG7"/>
<keyword evidence="6 9" id="KW-1133">Transmembrane helix</keyword>
<keyword evidence="3 9" id="KW-0812">Transmembrane</keyword>
<name>A0A7S3PRG7_9STRA</name>
<dbReference type="SMART" id="SM00382">
    <property type="entry name" value="AAA"/>
    <property type="match status" value="1"/>
</dbReference>
<keyword evidence="2" id="KW-0813">Transport</keyword>
<dbReference type="InterPro" id="IPR017871">
    <property type="entry name" value="ABC_transporter-like_CS"/>
</dbReference>
<dbReference type="PROSITE" id="PS00211">
    <property type="entry name" value="ABC_TRANSPORTER_1"/>
    <property type="match status" value="1"/>
</dbReference>
<proteinExistence type="inferred from homology"/>
<feature type="transmembrane region" description="Helical" evidence="9">
    <location>
        <begin position="139"/>
        <end position="159"/>
    </location>
</feature>
<protein>
    <submittedName>
        <fullName evidence="12">Uncharacterized protein</fullName>
    </submittedName>
</protein>
<dbReference type="CDD" id="cd18560">
    <property type="entry name" value="ABC_6TM_ATM1_ABCB7_HMT1_ABCB6"/>
    <property type="match status" value="1"/>
</dbReference>
<feature type="transmembrane region" description="Helical" evidence="9">
    <location>
        <begin position="234"/>
        <end position="252"/>
    </location>
</feature>
<dbReference type="Pfam" id="PF00005">
    <property type="entry name" value="ABC_tran"/>
    <property type="match status" value="1"/>
</dbReference>
<keyword evidence="7 9" id="KW-0472">Membrane</keyword>
<dbReference type="InterPro" id="IPR036640">
    <property type="entry name" value="ABC1_TM_sf"/>
</dbReference>
<dbReference type="PROSITE" id="PS50893">
    <property type="entry name" value="ABC_TRANSPORTER_2"/>
    <property type="match status" value="1"/>
</dbReference>
<dbReference type="InterPro" id="IPR003593">
    <property type="entry name" value="AAA+_ATPase"/>
</dbReference>
<feature type="transmembrane region" description="Helical" evidence="9">
    <location>
        <begin position="350"/>
        <end position="370"/>
    </location>
</feature>
<evidence type="ECO:0000256" key="9">
    <source>
        <dbReference type="SAM" id="Phobius"/>
    </source>
</evidence>
<dbReference type="PROSITE" id="PS50929">
    <property type="entry name" value="ABC_TM1F"/>
    <property type="match status" value="1"/>
</dbReference>
<feature type="transmembrane region" description="Helical" evidence="9">
    <location>
        <begin position="376"/>
        <end position="398"/>
    </location>
</feature>
<keyword evidence="5" id="KW-0067">ATP-binding</keyword>
<sequence length="804" mass="90214">MAFVCKYNSQWHQIMPFRIHRPISLYLLLTLVTDSVVVSVLYSMNKSWQDLFGTDDDGKLNSNSNGTKTKTSGLATVVNDVVLLTYLKGFLVVLLVSVLILFPTRYITAKYQDFVYWVTLFVGVLLACKVTLFDAAVDIASYIPIVALGFTAVEFVLLWKTYGESKKAQDNERSKKLAAGVDVVIEVGENPGNDEFEPEEGEEEKKTPVSLFQLLTLLKPYFWPKGYLNKLRCFLTWVFVIISRIANLYAPIFIGNAVAKLSDPTTYTLREVYIDIVLFCMITLLGKYSGELVRVVYLRVKQVAYVEVAEKTFRHLHSLSLEWHLKKKMGSILRSLDRGINAANTVVQLVFLRLLPSIGECIAVFVIFYTTFDLPLLSATVLLSTVLYIVVTVQVTLWRKKFRVETNKHDNQYHDKASDSIINYETVKYFTAEDFEVRRYVDSIEQYQVFSKCTEGTLSLLNMTQQTIIQMTLFSCLYIVATEIFDADANVSIGDFVTVQVYIMNLFAPLSFLGSIYNTVIQSIVDMTNLSELLGESPDVVDGSDAKPMRYRNSEAQKGLSISFNEVWFSYPSNPTSGLKNLSFDVPAGTTTAIVGHTGAGKSTISRLLFRFYDPVEGAIFIGNQNVADITQLSLRQAIGVVPQDTVLFNDTIQYNILYGRRDASMEEIEDACRAAQILDFIHSLPEGFDSMVGERGLKLSGGEKQRVAIARCLLKNPPIVLLDEATSALDTRTEKSVQEALNNLTTSRTTVVIAHRLSTIRDADQILVLDKGEILEKGSHDQLLSLNGEYAQMWAAQRSKNDA</sequence>
<evidence type="ECO:0000256" key="8">
    <source>
        <dbReference type="ARBA" id="ARBA00024363"/>
    </source>
</evidence>
<dbReference type="InterPro" id="IPR011527">
    <property type="entry name" value="ABC1_TM_dom"/>
</dbReference>
<dbReference type="InterPro" id="IPR003439">
    <property type="entry name" value="ABC_transporter-like_ATP-bd"/>
</dbReference>
<dbReference type="InterPro" id="IPR039421">
    <property type="entry name" value="Type_1_exporter"/>
</dbReference>